<sequence>MSIACNTKPTTLAGMILERCLDDAAVVEQLQNELGVYETYRVLPFKRHDAADVTYLLKGETYPWG</sequence>
<evidence type="ECO:0000313" key="1">
    <source>
        <dbReference type="EMBL" id="TYS67069.1"/>
    </source>
</evidence>
<dbReference type="EMBL" id="VTEV01000006">
    <property type="protein sequence ID" value="TYS67069.1"/>
    <property type="molecule type" value="Genomic_DNA"/>
</dbReference>
<accession>A0A5D4SVT4</accession>
<gene>
    <name evidence="1" type="ORF">FZC76_16215</name>
</gene>
<protein>
    <submittedName>
        <fullName evidence="1">Uncharacterized protein</fullName>
    </submittedName>
</protein>
<comment type="caution">
    <text evidence="1">The sequence shown here is derived from an EMBL/GenBank/DDBJ whole genome shotgun (WGS) entry which is preliminary data.</text>
</comment>
<reference evidence="1 2" key="1">
    <citation type="submission" date="2019-08" db="EMBL/GenBank/DDBJ databases">
        <title>Bacillus genomes from the desert of Cuatro Cienegas, Coahuila.</title>
        <authorList>
            <person name="Olmedo-Alvarez G."/>
        </authorList>
    </citation>
    <scope>NUCLEOTIDE SEQUENCE [LARGE SCALE GENOMIC DNA]</scope>
    <source>
        <strain evidence="1 2">CH28_1T</strain>
    </source>
</reference>
<name>A0A5D4SVT4_9BACI</name>
<proteinExistence type="predicted"/>
<dbReference type="OrthoDB" id="2879638at2"/>
<organism evidence="1 2">
    <name type="scientific">Sutcliffiella horikoshii</name>
    <dbReference type="NCBI Taxonomy" id="79883"/>
    <lineage>
        <taxon>Bacteria</taxon>
        <taxon>Bacillati</taxon>
        <taxon>Bacillota</taxon>
        <taxon>Bacilli</taxon>
        <taxon>Bacillales</taxon>
        <taxon>Bacillaceae</taxon>
        <taxon>Sutcliffiella</taxon>
    </lineage>
</organism>
<dbReference type="Proteomes" id="UP000322524">
    <property type="component" value="Unassembled WGS sequence"/>
</dbReference>
<evidence type="ECO:0000313" key="2">
    <source>
        <dbReference type="Proteomes" id="UP000322524"/>
    </source>
</evidence>
<dbReference type="RefSeq" id="WP_148989211.1">
    <property type="nucleotide sequence ID" value="NZ_VTEV01000006.1"/>
</dbReference>
<dbReference type="AlphaFoldDB" id="A0A5D4SVT4"/>